<dbReference type="EMBL" id="UFQC01000011">
    <property type="protein sequence ID" value="SSW67039.1"/>
    <property type="molecule type" value="Genomic_DNA"/>
</dbReference>
<proteinExistence type="predicted"/>
<protein>
    <recommendedName>
        <fullName evidence="5">Fec operon regulator FecR</fullName>
    </recommendedName>
</protein>
<feature type="domain" description="FecR protein" evidence="1">
    <location>
        <begin position="110"/>
        <end position="205"/>
    </location>
</feature>
<reference evidence="3 4" key="1">
    <citation type="submission" date="2018-07" db="EMBL/GenBank/DDBJ databases">
        <authorList>
            <person name="Peeters C."/>
        </authorList>
    </citation>
    <scope>NUCLEOTIDE SEQUENCE [LARGE SCALE GENOMIC DNA]</scope>
    <source>
        <strain evidence="3 4">LMG 30378</strain>
    </source>
</reference>
<gene>
    <name evidence="3" type="ORF">AVE30378_02411</name>
</gene>
<dbReference type="Gene3D" id="2.60.120.1440">
    <property type="match status" value="1"/>
</dbReference>
<evidence type="ECO:0008006" key="5">
    <source>
        <dbReference type="Google" id="ProtNLM"/>
    </source>
</evidence>
<feature type="domain" description="FecR N-terminal" evidence="2">
    <location>
        <begin position="15"/>
        <end position="56"/>
    </location>
</feature>
<dbReference type="PIRSF" id="PIRSF018266">
    <property type="entry name" value="FecR"/>
    <property type="match status" value="1"/>
</dbReference>
<evidence type="ECO:0000259" key="2">
    <source>
        <dbReference type="Pfam" id="PF16220"/>
    </source>
</evidence>
<accession>A0A446CGQ8</accession>
<dbReference type="Pfam" id="PF16220">
    <property type="entry name" value="DUF4880"/>
    <property type="match status" value="1"/>
</dbReference>
<evidence type="ECO:0000313" key="4">
    <source>
        <dbReference type="Proteomes" id="UP000289465"/>
    </source>
</evidence>
<dbReference type="PANTHER" id="PTHR30273:SF2">
    <property type="entry name" value="PROTEIN FECR"/>
    <property type="match status" value="1"/>
</dbReference>
<evidence type="ECO:0000259" key="1">
    <source>
        <dbReference type="Pfam" id="PF04773"/>
    </source>
</evidence>
<dbReference type="Pfam" id="PF04773">
    <property type="entry name" value="FecR"/>
    <property type="match status" value="1"/>
</dbReference>
<sequence>MTSVPDTIDPKIAGEAADWLVRLHSGRFSEADRQACERWRQRSDEHDRAWTRAQAVLAKLGGLPPGLGRAALGAGASRRAGMRVLTGLIVALPAGWLAWRAAPWQAWTADYATRSGERRRIELPDGSLLVLNTASAVDLDYSDAQRLVLLREGEILLRTARASPPDPRPLLVRTAEGSAQALGTYFSVRQLDARSRVAVIEGRVRLLPRAAPADVVLTAGQYADFSATQVQPPQASQHPPQAWLDGVLYADGMRLADFLQELSRYRPGLLRCDPEVAGLRISGGFQVDDTDAVLLAVSRSLPVRLVFRSRYWVTVVPA</sequence>
<dbReference type="InterPro" id="IPR032623">
    <property type="entry name" value="FecR_N"/>
</dbReference>
<dbReference type="AlphaFoldDB" id="A0A446CGQ8"/>
<dbReference type="PANTHER" id="PTHR30273">
    <property type="entry name" value="PERIPLASMIC SIGNAL SENSOR AND SIGMA FACTOR ACTIVATOR FECR-RELATED"/>
    <property type="match status" value="1"/>
</dbReference>
<dbReference type="RefSeq" id="WP_129241116.1">
    <property type="nucleotide sequence ID" value="NZ_UFQC01000011.1"/>
</dbReference>
<organism evidence="3 4">
    <name type="scientific">Achromobacter veterisilvae</name>
    <dbReference type="NCBI Taxonomy" id="2069367"/>
    <lineage>
        <taxon>Bacteria</taxon>
        <taxon>Pseudomonadati</taxon>
        <taxon>Pseudomonadota</taxon>
        <taxon>Betaproteobacteria</taxon>
        <taxon>Burkholderiales</taxon>
        <taxon>Alcaligenaceae</taxon>
        <taxon>Achromobacter</taxon>
    </lineage>
</organism>
<dbReference type="Proteomes" id="UP000289465">
    <property type="component" value="Unassembled WGS sequence"/>
</dbReference>
<dbReference type="GO" id="GO:0016989">
    <property type="term" value="F:sigma factor antagonist activity"/>
    <property type="evidence" value="ECO:0007669"/>
    <property type="project" value="TreeGrafter"/>
</dbReference>
<dbReference type="OrthoDB" id="1100567at2"/>
<dbReference type="InterPro" id="IPR006860">
    <property type="entry name" value="FecR"/>
</dbReference>
<name>A0A446CGQ8_9BURK</name>
<dbReference type="InterPro" id="IPR012373">
    <property type="entry name" value="Ferrdict_sens_TM"/>
</dbReference>
<evidence type="ECO:0000313" key="3">
    <source>
        <dbReference type="EMBL" id="SSW67039.1"/>
    </source>
</evidence>